<sequence length="142" mass="15050">MSERHTSATAGTLPAPTERQRAAGRLAAVLVAVEAVVITGLAVFYLVELALGQGQDLMIVTMSVVTMVVFIIGLAYTALGLWRRHPRSQAPAIAFNFLMVPLGIALLPLAPWWVGLGALALGVVTVVAAFLMGRLEDRDQTA</sequence>
<dbReference type="KEGG" id="serj:SGUI_3165"/>
<dbReference type="STRING" id="1758689.SGUI_3165"/>
<accession>A0A1B1NGN2</accession>
<dbReference type="Proteomes" id="UP000092482">
    <property type="component" value="Chromosome"/>
</dbReference>
<keyword evidence="1" id="KW-0472">Membrane</keyword>
<evidence type="ECO:0008006" key="4">
    <source>
        <dbReference type="Google" id="ProtNLM"/>
    </source>
</evidence>
<feature type="transmembrane region" description="Helical" evidence="1">
    <location>
        <begin position="26"/>
        <end position="47"/>
    </location>
</feature>
<evidence type="ECO:0000313" key="3">
    <source>
        <dbReference type="Proteomes" id="UP000092482"/>
    </source>
</evidence>
<dbReference type="OrthoDB" id="4871843at2"/>
<dbReference type="AlphaFoldDB" id="A0A1B1NGN2"/>
<feature type="transmembrane region" description="Helical" evidence="1">
    <location>
        <begin position="59"/>
        <end position="81"/>
    </location>
</feature>
<protein>
    <recommendedName>
        <fullName evidence="4">Integral membrane protein</fullName>
    </recommendedName>
</protein>
<proteinExistence type="predicted"/>
<dbReference type="RefSeq" id="WP_066641997.1">
    <property type="nucleotide sequence ID" value="NZ_CP014989.1"/>
</dbReference>
<evidence type="ECO:0000256" key="1">
    <source>
        <dbReference type="SAM" id="Phobius"/>
    </source>
</evidence>
<keyword evidence="1" id="KW-0812">Transmembrane</keyword>
<dbReference type="EMBL" id="CP014989">
    <property type="protein sequence ID" value="ANS80561.1"/>
    <property type="molecule type" value="Genomic_DNA"/>
</dbReference>
<organism evidence="2 3">
    <name type="scientific">Serinicoccus hydrothermalis</name>
    <dbReference type="NCBI Taxonomy" id="1758689"/>
    <lineage>
        <taxon>Bacteria</taxon>
        <taxon>Bacillati</taxon>
        <taxon>Actinomycetota</taxon>
        <taxon>Actinomycetes</taxon>
        <taxon>Micrococcales</taxon>
        <taxon>Ornithinimicrobiaceae</taxon>
        <taxon>Serinicoccus</taxon>
    </lineage>
</organism>
<evidence type="ECO:0000313" key="2">
    <source>
        <dbReference type="EMBL" id="ANS80561.1"/>
    </source>
</evidence>
<reference evidence="2 3" key="1">
    <citation type="submission" date="2016-03" db="EMBL/GenBank/DDBJ databases">
        <title>Shallow-sea hydrothermal system.</title>
        <authorList>
            <person name="Tang K."/>
        </authorList>
    </citation>
    <scope>NUCLEOTIDE SEQUENCE [LARGE SCALE GENOMIC DNA]</scope>
    <source>
        <strain evidence="2 3">JLT9</strain>
    </source>
</reference>
<keyword evidence="3" id="KW-1185">Reference proteome</keyword>
<keyword evidence="1" id="KW-1133">Transmembrane helix</keyword>
<feature type="transmembrane region" description="Helical" evidence="1">
    <location>
        <begin position="93"/>
        <end position="110"/>
    </location>
</feature>
<name>A0A1B1NGN2_9MICO</name>
<gene>
    <name evidence="2" type="ORF">SGUI_3165</name>
</gene>
<feature type="transmembrane region" description="Helical" evidence="1">
    <location>
        <begin position="116"/>
        <end position="135"/>
    </location>
</feature>